<dbReference type="Pfam" id="PF02261">
    <property type="entry name" value="Asp_decarbox"/>
    <property type="match status" value="1"/>
</dbReference>
<evidence type="ECO:0000256" key="2">
    <source>
        <dbReference type="ARBA" id="ARBA00022655"/>
    </source>
</evidence>
<evidence type="ECO:0000256" key="12">
    <source>
        <dbReference type="PIRSR" id="PIRSR006246-3"/>
    </source>
</evidence>
<reference evidence="14 15" key="1">
    <citation type="submission" date="2019-04" db="EMBL/GenBank/DDBJ databases">
        <authorList>
            <person name="Embree M."/>
            <person name="Gaffney J.R."/>
        </authorList>
    </citation>
    <scope>NUCLEOTIDE SEQUENCE [LARGE SCALE GENOMIC DNA]</scope>
    <source>
        <strain evidence="14 15">JE7A12</strain>
    </source>
</reference>
<keyword evidence="8 9" id="KW-0670">Pyruvate</keyword>
<name>A0A4P8XY76_9FIRM</name>
<dbReference type="HAMAP" id="MF_00446">
    <property type="entry name" value="PanD"/>
    <property type="match status" value="1"/>
</dbReference>
<evidence type="ECO:0000313" key="14">
    <source>
        <dbReference type="EMBL" id="QCT07474.1"/>
    </source>
</evidence>
<evidence type="ECO:0000256" key="7">
    <source>
        <dbReference type="ARBA" id="ARBA00023270"/>
    </source>
</evidence>
<dbReference type="EMBL" id="CP039381">
    <property type="protein sequence ID" value="QCT07474.1"/>
    <property type="molecule type" value="Genomic_DNA"/>
</dbReference>
<comment type="catalytic activity">
    <reaction evidence="9">
        <text>L-aspartate + H(+) = beta-alanine + CO2</text>
        <dbReference type="Rhea" id="RHEA:19497"/>
        <dbReference type="ChEBI" id="CHEBI:15378"/>
        <dbReference type="ChEBI" id="CHEBI:16526"/>
        <dbReference type="ChEBI" id="CHEBI:29991"/>
        <dbReference type="ChEBI" id="CHEBI:57966"/>
        <dbReference type="EC" id="4.1.1.11"/>
    </reaction>
</comment>
<dbReference type="PIRSF" id="PIRSF006246">
    <property type="entry name" value="Asp_decarbox"/>
    <property type="match status" value="1"/>
</dbReference>
<keyword evidence="6 9" id="KW-0456">Lyase</keyword>
<dbReference type="OrthoDB" id="9803983at2"/>
<feature type="binding site" evidence="9 11">
    <location>
        <position position="57"/>
    </location>
    <ligand>
        <name>substrate</name>
    </ligand>
</feature>
<evidence type="ECO:0000256" key="9">
    <source>
        <dbReference type="HAMAP-Rule" id="MF_00446"/>
    </source>
</evidence>
<dbReference type="GO" id="GO:0005829">
    <property type="term" value="C:cytosol"/>
    <property type="evidence" value="ECO:0007669"/>
    <property type="project" value="TreeGrafter"/>
</dbReference>
<dbReference type="GO" id="GO:0004068">
    <property type="term" value="F:aspartate 1-decarboxylase activity"/>
    <property type="evidence" value="ECO:0007669"/>
    <property type="project" value="UniProtKB-UniRule"/>
</dbReference>
<evidence type="ECO:0000256" key="3">
    <source>
        <dbReference type="ARBA" id="ARBA00022793"/>
    </source>
</evidence>
<keyword evidence="5 9" id="KW-0865">Zymogen</keyword>
<feature type="modified residue" description="Pyruvic acid (Ser)" evidence="9 12">
    <location>
        <position position="25"/>
    </location>
</feature>
<keyword evidence="4 9" id="KW-0068">Autocatalytic cleavage</keyword>
<comment type="subcellular location">
    <subcellularLocation>
        <location evidence="9">Cytoplasm</location>
    </subcellularLocation>
</comment>
<feature type="chain" id="PRO_5021526984" description="Aspartate 1-decarboxylase alpha chain" evidence="9 13">
    <location>
        <begin position="25"/>
        <end position="126"/>
    </location>
</feature>
<keyword evidence="7 9" id="KW-0704">Schiff base</keyword>
<dbReference type="KEGG" id="ruj:E5Z56_08965"/>
<evidence type="ECO:0000256" key="4">
    <source>
        <dbReference type="ARBA" id="ARBA00022813"/>
    </source>
</evidence>
<dbReference type="GO" id="GO:0015940">
    <property type="term" value="P:pantothenate biosynthetic process"/>
    <property type="evidence" value="ECO:0007669"/>
    <property type="project" value="UniProtKB-UniRule"/>
</dbReference>
<dbReference type="InterPro" id="IPR003190">
    <property type="entry name" value="Asp_decarbox"/>
</dbReference>
<comment type="subunit">
    <text evidence="9">Heterooctamer of four alpha and four beta subunits.</text>
</comment>
<sequence length="126" mass="14012">MMITMLKSKLHRAVVTEADVNYVGSITIDKDLMEKSGIYEYEKVSVVDVENGQRFDTYVIAGERGSRIICVNGAAARLVAVGDHVIIMAYKLIEEKDAESHTPTVVFLDSDNNPCEEKECKRTVGK</sequence>
<evidence type="ECO:0000256" key="10">
    <source>
        <dbReference type="PIRSR" id="PIRSR006246-1"/>
    </source>
</evidence>
<comment type="similarity">
    <text evidence="9">Belongs to the PanD family.</text>
</comment>
<evidence type="ECO:0000256" key="11">
    <source>
        <dbReference type="PIRSR" id="PIRSR006246-2"/>
    </source>
</evidence>
<feature type="active site" description="Proton donor" evidence="9 10">
    <location>
        <position position="58"/>
    </location>
</feature>
<feature type="chain" id="PRO_5021526983" description="Aspartate 1-decarboxylase beta chain" evidence="9 13">
    <location>
        <begin position="1"/>
        <end position="24"/>
    </location>
</feature>
<dbReference type="EC" id="4.1.1.11" evidence="9"/>
<evidence type="ECO:0000256" key="5">
    <source>
        <dbReference type="ARBA" id="ARBA00023145"/>
    </source>
</evidence>
<proteinExistence type="inferred from homology"/>
<evidence type="ECO:0000256" key="6">
    <source>
        <dbReference type="ARBA" id="ARBA00023239"/>
    </source>
</evidence>
<dbReference type="InterPro" id="IPR009010">
    <property type="entry name" value="Asp_de-COase-like_dom_sf"/>
</dbReference>
<feature type="binding site" evidence="9 11">
    <location>
        <begin position="73"/>
        <end position="75"/>
    </location>
    <ligand>
        <name>substrate</name>
    </ligand>
</feature>
<keyword evidence="2 9" id="KW-0566">Pantothenate biosynthesis</keyword>
<protein>
    <recommendedName>
        <fullName evidence="9">Aspartate 1-decarboxylase</fullName>
        <ecNumber evidence="9">4.1.1.11</ecNumber>
    </recommendedName>
    <alternativeName>
        <fullName evidence="9">Aspartate alpha-decarboxylase</fullName>
    </alternativeName>
    <component>
        <recommendedName>
            <fullName evidence="9">Aspartate 1-decarboxylase beta chain</fullName>
        </recommendedName>
    </component>
    <component>
        <recommendedName>
            <fullName evidence="9">Aspartate 1-decarboxylase alpha chain</fullName>
        </recommendedName>
    </component>
</protein>
<keyword evidence="1 9" id="KW-0963">Cytoplasm</keyword>
<dbReference type="NCBIfam" id="TIGR00223">
    <property type="entry name" value="panD"/>
    <property type="match status" value="1"/>
</dbReference>
<accession>A0A4P8XY76</accession>
<dbReference type="RefSeq" id="WP_138157482.1">
    <property type="nucleotide sequence ID" value="NZ_CP039381.1"/>
</dbReference>
<evidence type="ECO:0000256" key="13">
    <source>
        <dbReference type="PIRSR" id="PIRSR006246-5"/>
    </source>
</evidence>
<comment type="PTM">
    <text evidence="9 12">Is synthesized initially as an inactive proenzyme, which is activated by self-cleavage at a specific serine bond to produce a beta-subunit with a hydroxyl group at its C-terminus and an alpha-subunit with a pyruvoyl group at its N-terminus.</text>
</comment>
<comment type="pathway">
    <text evidence="9">Cofactor biosynthesis; (R)-pantothenate biosynthesis; beta-alanine from L-aspartate: step 1/1.</text>
</comment>
<dbReference type="PANTHER" id="PTHR21012:SF0">
    <property type="entry name" value="ASPARTATE 1-DECARBOXYLASE"/>
    <property type="match status" value="1"/>
</dbReference>
<dbReference type="CDD" id="cd06919">
    <property type="entry name" value="Asp_decarbox"/>
    <property type="match status" value="1"/>
</dbReference>
<organism evidence="14 15">
    <name type="scientific">Ruminococcus bovis</name>
    <dbReference type="NCBI Taxonomy" id="2564099"/>
    <lineage>
        <taxon>Bacteria</taxon>
        <taxon>Bacillati</taxon>
        <taxon>Bacillota</taxon>
        <taxon>Clostridia</taxon>
        <taxon>Eubacteriales</taxon>
        <taxon>Oscillospiraceae</taxon>
        <taxon>Ruminococcus</taxon>
    </lineage>
</organism>
<evidence type="ECO:0000256" key="8">
    <source>
        <dbReference type="ARBA" id="ARBA00023317"/>
    </source>
</evidence>
<gene>
    <name evidence="9" type="primary">panD</name>
    <name evidence="14" type="ORF">E5Z56_08965</name>
</gene>
<feature type="active site" description="Schiff-base intermediate with substrate; via pyruvic acid" evidence="9 10">
    <location>
        <position position="25"/>
    </location>
</feature>
<dbReference type="PANTHER" id="PTHR21012">
    <property type="entry name" value="ASPARTATE 1-DECARBOXYLASE"/>
    <property type="match status" value="1"/>
</dbReference>
<keyword evidence="15" id="KW-1185">Reference proteome</keyword>
<dbReference type="GO" id="GO:0006523">
    <property type="term" value="P:alanine biosynthetic process"/>
    <property type="evidence" value="ECO:0007669"/>
    <property type="project" value="InterPro"/>
</dbReference>
<evidence type="ECO:0000256" key="1">
    <source>
        <dbReference type="ARBA" id="ARBA00022490"/>
    </source>
</evidence>
<keyword evidence="3 9" id="KW-0210">Decarboxylase</keyword>
<evidence type="ECO:0000313" key="15">
    <source>
        <dbReference type="Proteomes" id="UP000301475"/>
    </source>
</evidence>
<dbReference type="Proteomes" id="UP000301475">
    <property type="component" value="Chromosome"/>
</dbReference>
<comment type="function">
    <text evidence="9">Catalyzes the pyruvoyl-dependent decarboxylation of aspartate to produce beta-alanine.</text>
</comment>
<dbReference type="SUPFAM" id="SSF50692">
    <property type="entry name" value="ADC-like"/>
    <property type="match status" value="1"/>
</dbReference>
<dbReference type="UniPathway" id="UPA00028">
    <property type="reaction ID" value="UER00002"/>
</dbReference>
<dbReference type="AlphaFoldDB" id="A0A4P8XY76"/>
<comment type="cofactor">
    <cofactor evidence="9 10">
        <name>pyruvate</name>
        <dbReference type="ChEBI" id="CHEBI:15361"/>
    </cofactor>
    <text evidence="9 10">Binds 1 pyruvoyl group covalently per subunit.</text>
</comment>
<dbReference type="Gene3D" id="2.40.40.20">
    <property type="match status" value="1"/>
</dbReference>